<evidence type="ECO:0000313" key="12">
    <source>
        <dbReference type="EMBL" id="KNF07226.1"/>
    </source>
</evidence>
<dbReference type="RefSeq" id="WP_050378560.1">
    <property type="nucleotide sequence ID" value="NZ_LGSS01000020.1"/>
</dbReference>
<dbReference type="GO" id="GO:0046872">
    <property type="term" value="F:metal ion binding"/>
    <property type="evidence" value="ECO:0007669"/>
    <property type="project" value="UniProtKB-KW"/>
</dbReference>
<accession>A0A0L0W6W8</accession>
<comment type="caution">
    <text evidence="12">The sequence shown here is derived from an EMBL/GenBank/DDBJ whole genome shotgun (WGS) entry which is preliminary data.</text>
</comment>
<feature type="binding site" evidence="10">
    <location>
        <begin position="184"/>
        <end position="185"/>
    </location>
    <ligand>
        <name>substrate</name>
    </ligand>
</feature>
<dbReference type="GO" id="GO:0017111">
    <property type="term" value="F:ribonucleoside triphosphate phosphatase activity"/>
    <property type="evidence" value="ECO:0007669"/>
    <property type="project" value="InterPro"/>
</dbReference>
<dbReference type="STRING" id="1503.CLPU_20c00020"/>
<dbReference type="EC" id="3.6.1.66" evidence="10"/>
<dbReference type="GO" id="GO:0005829">
    <property type="term" value="C:cytosol"/>
    <property type="evidence" value="ECO:0007669"/>
    <property type="project" value="TreeGrafter"/>
</dbReference>
<evidence type="ECO:0000313" key="13">
    <source>
        <dbReference type="Proteomes" id="UP000037267"/>
    </source>
</evidence>
<evidence type="ECO:0000256" key="10">
    <source>
        <dbReference type="HAMAP-Rule" id="MF_01405"/>
    </source>
</evidence>
<evidence type="ECO:0000256" key="9">
    <source>
        <dbReference type="ARBA" id="ARBA00052017"/>
    </source>
</evidence>
<dbReference type="HAMAP" id="MF_01405">
    <property type="entry name" value="Non_canon_purine_NTPase"/>
    <property type="match status" value="1"/>
</dbReference>
<dbReference type="InterPro" id="IPR002637">
    <property type="entry name" value="RdgB/HAM1"/>
</dbReference>
<dbReference type="PATRIC" id="fig|1503.3.peg.1262"/>
<evidence type="ECO:0000256" key="3">
    <source>
        <dbReference type="ARBA" id="ARBA00022723"/>
    </source>
</evidence>
<comment type="catalytic activity">
    <reaction evidence="8 10">
        <text>dITP + H2O = dIMP + diphosphate + H(+)</text>
        <dbReference type="Rhea" id="RHEA:28342"/>
        <dbReference type="ChEBI" id="CHEBI:15377"/>
        <dbReference type="ChEBI" id="CHEBI:15378"/>
        <dbReference type="ChEBI" id="CHEBI:33019"/>
        <dbReference type="ChEBI" id="CHEBI:61194"/>
        <dbReference type="ChEBI" id="CHEBI:61382"/>
        <dbReference type="EC" id="3.6.1.66"/>
    </reaction>
</comment>
<comment type="subunit">
    <text evidence="2 10">Homodimer.</text>
</comment>
<dbReference type="GO" id="GO:0000166">
    <property type="term" value="F:nucleotide binding"/>
    <property type="evidence" value="ECO:0007669"/>
    <property type="project" value="UniProtKB-KW"/>
</dbReference>
<dbReference type="SUPFAM" id="SSF52972">
    <property type="entry name" value="ITPase-like"/>
    <property type="match status" value="1"/>
</dbReference>
<proteinExistence type="inferred from homology"/>
<comment type="similarity">
    <text evidence="1 10 11">Belongs to the HAM1 NTPase family.</text>
</comment>
<protein>
    <recommendedName>
        <fullName evidence="10">dITP/XTP pyrophosphatase</fullName>
        <ecNumber evidence="10">3.6.1.66</ecNumber>
    </recommendedName>
    <alternativeName>
        <fullName evidence="10">Non-canonical purine NTP pyrophosphatase</fullName>
    </alternativeName>
    <alternativeName>
        <fullName evidence="10">Non-standard purine NTP pyrophosphatase</fullName>
    </alternativeName>
    <alternativeName>
        <fullName evidence="10">Nucleoside-triphosphate diphosphatase</fullName>
    </alternativeName>
    <alternativeName>
        <fullName evidence="10">Nucleoside-triphosphate pyrophosphatase</fullName>
        <shortName evidence="10">NTPase</shortName>
    </alternativeName>
</protein>
<evidence type="ECO:0000256" key="11">
    <source>
        <dbReference type="RuleBase" id="RU003781"/>
    </source>
</evidence>
<dbReference type="InterPro" id="IPR020922">
    <property type="entry name" value="dITP/XTP_pyrophosphatase"/>
</dbReference>
<keyword evidence="5 10" id="KW-0378">Hydrolase</keyword>
<evidence type="ECO:0000256" key="5">
    <source>
        <dbReference type="ARBA" id="ARBA00022801"/>
    </source>
</evidence>
<keyword evidence="13" id="KW-1185">Reference proteome</keyword>
<dbReference type="GO" id="GO:0036220">
    <property type="term" value="F:ITP diphosphatase activity"/>
    <property type="evidence" value="ECO:0007669"/>
    <property type="project" value="UniProtKB-UniRule"/>
</dbReference>
<feature type="active site" description="Proton acceptor" evidence="10">
    <location>
        <position position="73"/>
    </location>
</feature>
<comment type="catalytic activity">
    <reaction evidence="10">
        <text>ITP + H2O = IMP + diphosphate + H(+)</text>
        <dbReference type="Rhea" id="RHEA:29399"/>
        <dbReference type="ChEBI" id="CHEBI:15377"/>
        <dbReference type="ChEBI" id="CHEBI:15378"/>
        <dbReference type="ChEBI" id="CHEBI:33019"/>
        <dbReference type="ChEBI" id="CHEBI:58053"/>
        <dbReference type="ChEBI" id="CHEBI:61402"/>
        <dbReference type="EC" id="3.6.1.66"/>
    </reaction>
</comment>
<dbReference type="OrthoDB" id="9807456at2"/>
<keyword evidence="4 10" id="KW-0547">Nucleotide-binding</keyword>
<comment type="function">
    <text evidence="10">Pyrophosphatase that catalyzes the hydrolysis of nucleoside triphosphates to their monophosphate derivatives, with a high preference for the non-canonical purine nucleotides XTP (xanthosine triphosphate), dITP (deoxyinosine triphosphate) and ITP. Seems to function as a house-cleaning enzyme that removes non-canonical purine nucleotides from the nucleotide pool, thus preventing their incorporation into DNA/RNA and avoiding chromosomal lesions.</text>
</comment>
<dbReference type="NCBIfam" id="TIGR00042">
    <property type="entry name" value="RdgB/HAM1 family non-canonical purine NTP pyrophosphatase"/>
    <property type="match status" value="1"/>
</dbReference>
<evidence type="ECO:0000256" key="1">
    <source>
        <dbReference type="ARBA" id="ARBA00008023"/>
    </source>
</evidence>
<evidence type="ECO:0000256" key="6">
    <source>
        <dbReference type="ARBA" id="ARBA00022842"/>
    </source>
</evidence>
<dbReference type="AlphaFoldDB" id="A0A0L0W6W8"/>
<keyword evidence="6 10" id="KW-0460">Magnesium</keyword>
<evidence type="ECO:0000256" key="4">
    <source>
        <dbReference type="ARBA" id="ARBA00022741"/>
    </source>
</evidence>
<dbReference type="PANTHER" id="PTHR11067">
    <property type="entry name" value="INOSINE TRIPHOSPHATE PYROPHOSPHATASE/HAM1 PROTEIN"/>
    <property type="match status" value="1"/>
</dbReference>
<dbReference type="GO" id="GO:0035870">
    <property type="term" value="F:dITP diphosphatase activity"/>
    <property type="evidence" value="ECO:0007669"/>
    <property type="project" value="UniProtKB-UniRule"/>
</dbReference>
<organism evidence="12 13">
    <name type="scientific">Gottschalkia purinilytica</name>
    <name type="common">Clostridium purinilyticum</name>
    <dbReference type="NCBI Taxonomy" id="1503"/>
    <lineage>
        <taxon>Bacteria</taxon>
        <taxon>Bacillati</taxon>
        <taxon>Bacillota</taxon>
        <taxon>Tissierellia</taxon>
        <taxon>Tissierellales</taxon>
        <taxon>Gottschalkiaceae</taxon>
        <taxon>Gottschalkia</taxon>
    </lineage>
</organism>
<dbReference type="PANTHER" id="PTHR11067:SF9">
    <property type="entry name" value="INOSINE TRIPHOSPHATE PYROPHOSPHATASE"/>
    <property type="match status" value="1"/>
</dbReference>
<dbReference type="GO" id="GO:0009117">
    <property type="term" value="P:nucleotide metabolic process"/>
    <property type="evidence" value="ECO:0007669"/>
    <property type="project" value="UniProtKB-KW"/>
</dbReference>
<evidence type="ECO:0000256" key="7">
    <source>
        <dbReference type="ARBA" id="ARBA00023080"/>
    </source>
</evidence>
<feature type="binding site" evidence="10">
    <location>
        <position position="44"/>
    </location>
    <ligand>
        <name>Mg(2+)</name>
        <dbReference type="ChEBI" id="CHEBI:18420"/>
    </ligand>
</feature>
<dbReference type="EMBL" id="LGSS01000020">
    <property type="protein sequence ID" value="KNF07226.1"/>
    <property type="molecule type" value="Genomic_DNA"/>
</dbReference>
<feature type="binding site" evidence="10">
    <location>
        <begin position="156"/>
        <end position="159"/>
    </location>
    <ligand>
        <name>substrate</name>
    </ligand>
</feature>
<evidence type="ECO:0000256" key="2">
    <source>
        <dbReference type="ARBA" id="ARBA00011738"/>
    </source>
</evidence>
<dbReference type="CDD" id="cd00515">
    <property type="entry name" value="HAM1"/>
    <property type="match status" value="1"/>
</dbReference>
<evidence type="ECO:0000256" key="8">
    <source>
        <dbReference type="ARBA" id="ARBA00051875"/>
    </source>
</evidence>
<comment type="catalytic activity">
    <reaction evidence="9 10">
        <text>XTP + H2O = XMP + diphosphate + H(+)</text>
        <dbReference type="Rhea" id="RHEA:28610"/>
        <dbReference type="ChEBI" id="CHEBI:15377"/>
        <dbReference type="ChEBI" id="CHEBI:15378"/>
        <dbReference type="ChEBI" id="CHEBI:33019"/>
        <dbReference type="ChEBI" id="CHEBI:57464"/>
        <dbReference type="ChEBI" id="CHEBI:61314"/>
        <dbReference type="EC" id="3.6.1.66"/>
    </reaction>
</comment>
<dbReference type="GO" id="GO:0009146">
    <property type="term" value="P:purine nucleoside triphosphate catabolic process"/>
    <property type="evidence" value="ECO:0007669"/>
    <property type="project" value="UniProtKB-UniRule"/>
</dbReference>
<sequence length="207" mass="23144">MSKKNLILSSGNENKIKEIKDILGGMKINIISKDEIGLKDLEVEEDKETLEENAIKKAMEISKHVDGIVIADDTGLFADKLEGRPGVYSARYSGEDATSEKNNIKLLKELENVPREERTAQFRTAIAIVLEDKSVKIVVGECKGIIEFSPRGKNGFGYDPLFTPDGYTKTFGELELEVKNKISHRANALQKLRNELESILKDDVMCE</sequence>
<dbReference type="InterPro" id="IPR029001">
    <property type="entry name" value="ITPase-like_fam"/>
</dbReference>
<feature type="binding site" evidence="10">
    <location>
        <begin position="10"/>
        <end position="15"/>
    </location>
    <ligand>
        <name>substrate</name>
    </ligand>
</feature>
<feature type="binding site" evidence="10">
    <location>
        <position position="73"/>
    </location>
    <ligand>
        <name>Mg(2+)</name>
        <dbReference type="ChEBI" id="CHEBI:18420"/>
    </ligand>
</feature>
<feature type="binding site" evidence="10">
    <location>
        <position position="179"/>
    </location>
    <ligand>
        <name>substrate</name>
    </ligand>
</feature>
<feature type="binding site" evidence="10">
    <location>
        <position position="74"/>
    </location>
    <ligand>
        <name>substrate</name>
    </ligand>
</feature>
<dbReference type="FunFam" id="3.90.950.10:FF:000001">
    <property type="entry name" value="dITP/XTP pyrophosphatase"/>
    <property type="match status" value="1"/>
</dbReference>
<gene>
    <name evidence="12" type="ORF">CLPU_20c00020</name>
</gene>
<dbReference type="Pfam" id="PF01725">
    <property type="entry name" value="Ham1p_like"/>
    <property type="match status" value="1"/>
</dbReference>
<comment type="cofactor">
    <cofactor evidence="10">
        <name>Mg(2+)</name>
        <dbReference type="ChEBI" id="CHEBI:18420"/>
    </cofactor>
    <text evidence="10">Binds 1 Mg(2+) ion per subunit.</text>
</comment>
<dbReference type="GO" id="GO:0036222">
    <property type="term" value="F:XTP diphosphatase activity"/>
    <property type="evidence" value="ECO:0007669"/>
    <property type="project" value="UniProtKB-UniRule"/>
</dbReference>
<keyword evidence="7 10" id="KW-0546">Nucleotide metabolism</keyword>
<dbReference type="Gene3D" id="3.90.950.10">
    <property type="match status" value="1"/>
</dbReference>
<reference evidence="13" key="1">
    <citation type="submission" date="2015-07" db="EMBL/GenBank/DDBJ databases">
        <title>Draft genome sequence of the purine-degrading Gottschalkia purinilyticum DSM 1384 (formerly Clostridium purinilyticum).</title>
        <authorList>
            <person name="Poehlein A."/>
            <person name="Schiel-Bengelsdorf B."/>
            <person name="Bengelsdorf F.R."/>
            <person name="Daniel R."/>
            <person name="Duerre P."/>
        </authorList>
    </citation>
    <scope>NUCLEOTIDE SEQUENCE [LARGE SCALE GENOMIC DNA]</scope>
    <source>
        <strain evidence="13">DSM 1384</strain>
    </source>
</reference>
<dbReference type="Proteomes" id="UP000037267">
    <property type="component" value="Unassembled WGS sequence"/>
</dbReference>
<name>A0A0L0W6W8_GOTPU</name>
<keyword evidence="3 10" id="KW-0479">Metal-binding</keyword>